<protein>
    <submittedName>
        <fullName evidence="2">DUF108 domain-containing protein</fullName>
    </submittedName>
</protein>
<dbReference type="GO" id="GO:0050661">
    <property type="term" value="F:NADP binding"/>
    <property type="evidence" value="ECO:0007669"/>
    <property type="project" value="InterPro"/>
</dbReference>
<organism evidence="2 3">
    <name type="scientific">Candidatus Egerieimonas intestinavium</name>
    <dbReference type="NCBI Taxonomy" id="2840777"/>
    <lineage>
        <taxon>Bacteria</taxon>
        <taxon>Bacillati</taxon>
        <taxon>Bacillota</taxon>
        <taxon>Clostridia</taxon>
        <taxon>Lachnospirales</taxon>
        <taxon>Lachnospiraceae</taxon>
        <taxon>Lachnospiraceae incertae sedis</taxon>
        <taxon>Candidatus Egerieimonas</taxon>
    </lineage>
</organism>
<dbReference type="Proteomes" id="UP000886841">
    <property type="component" value="Unassembled WGS sequence"/>
</dbReference>
<dbReference type="PANTHER" id="PTHR31873">
    <property type="entry name" value="L-ASPARTATE DEHYDROGENASE-RELATED"/>
    <property type="match status" value="1"/>
</dbReference>
<gene>
    <name evidence="2" type="ORF">IAB98_05350</name>
</gene>
<dbReference type="EMBL" id="DVHU01000048">
    <property type="protein sequence ID" value="HIR92825.1"/>
    <property type="molecule type" value="Genomic_DNA"/>
</dbReference>
<dbReference type="Gene3D" id="3.30.360.10">
    <property type="entry name" value="Dihydrodipicolinate Reductase, domain 2"/>
    <property type="match status" value="1"/>
</dbReference>
<sequence>MKQVCVLGCGRLGQIVAGALAEGRLPGVELAGVFGRSPHRRREVAGRLGCACGDSLDALLSLRPDYVVEAANGQVLREAAVPVLAAGADLIVLSTGVFSDPYFSAQVRDAAQRYDRRVHLAAGVAAGFDLMRAARLMGPVEVTFTKQKPASASGHGDPALRSLDDRLSTTAGEAWRRFPDHMNVGVTVALATAGTEDTRVLVEPGEPLRFTTELSGAFGRASLVTELSTEGPELAAWSALAVLERLTSRICF</sequence>
<dbReference type="InterPro" id="IPR005106">
    <property type="entry name" value="Asp/hSer_DH_NAD-bd"/>
</dbReference>
<dbReference type="PANTHER" id="PTHR31873:SF6">
    <property type="entry name" value="ASPARTATE DEHYDROGENASE DOMAIN-CONTAINING PROTEIN"/>
    <property type="match status" value="1"/>
</dbReference>
<dbReference type="SUPFAM" id="SSF51735">
    <property type="entry name" value="NAD(P)-binding Rossmann-fold domains"/>
    <property type="match status" value="1"/>
</dbReference>
<feature type="domain" description="Aspartate/homoserine dehydrogenase NAD-binding" evidence="1">
    <location>
        <begin position="8"/>
        <end position="120"/>
    </location>
</feature>
<name>A0A9D1EIX3_9FIRM</name>
<evidence type="ECO:0000259" key="1">
    <source>
        <dbReference type="Pfam" id="PF03447"/>
    </source>
</evidence>
<dbReference type="SUPFAM" id="SSF55347">
    <property type="entry name" value="Glyceraldehyde-3-phosphate dehydrogenase-like, C-terminal domain"/>
    <property type="match status" value="1"/>
</dbReference>
<dbReference type="GO" id="GO:0016491">
    <property type="term" value="F:oxidoreductase activity"/>
    <property type="evidence" value="ECO:0007669"/>
    <property type="project" value="InterPro"/>
</dbReference>
<reference evidence="2" key="1">
    <citation type="submission" date="2020-10" db="EMBL/GenBank/DDBJ databases">
        <authorList>
            <person name="Gilroy R."/>
        </authorList>
    </citation>
    <scope>NUCLEOTIDE SEQUENCE</scope>
    <source>
        <strain evidence="2">ChiSxjej1B13-7041</strain>
    </source>
</reference>
<comment type="caution">
    <text evidence="2">The sequence shown here is derived from an EMBL/GenBank/DDBJ whole genome shotgun (WGS) entry which is preliminary data.</text>
</comment>
<proteinExistence type="predicted"/>
<evidence type="ECO:0000313" key="3">
    <source>
        <dbReference type="Proteomes" id="UP000886841"/>
    </source>
</evidence>
<accession>A0A9D1EIX3</accession>
<evidence type="ECO:0000313" key="2">
    <source>
        <dbReference type="EMBL" id="HIR92825.1"/>
    </source>
</evidence>
<dbReference type="Pfam" id="PF03447">
    <property type="entry name" value="NAD_binding_3"/>
    <property type="match status" value="1"/>
</dbReference>
<dbReference type="Gene3D" id="3.40.50.720">
    <property type="entry name" value="NAD(P)-binding Rossmann-like Domain"/>
    <property type="match status" value="1"/>
</dbReference>
<reference evidence="2" key="2">
    <citation type="journal article" date="2021" name="PeerJ">
        <title>Extensive microbial diversity within the chicken gut microbiome revealed by metagenomics and culture.</title>
        <authorList>
            <person name="Gilroy R."/>
            <person name="Ravi A."/>
            <person name="Getino M."/>
            <person name="Pursley I."/>
            <person name="Horton D.L."/>
            <person name="Alikhan N.F."/>
            <person name="Baker D."/>
            <person name="Gharbi K."/>
            <person name="Hall N."/>
            <person name="Watson M."/>
            <person name="Adriaenssens E.M."/>
            <person name="Foster-Nyarko E."/>
            <person name="Jarju S."/>
            <person name="Secka A."/>
            <person name="Antonio M."/>
            <person name="Oren A."/>
            <person name="Chaudhuri R.R."/>
            <person name="La Ragione R."/>
            <person name="Hildebrand F."/>
            <person name="Pallen M.J."/>
        </authorList>
    </citation>
    <scope>NUCLEOTIDE SEQUENCE</scope>
    <source>
        <strain evidence="2">ChiSxjej1B13-7041</strain>
    </source>
</reference>
<dbReference type="AlphaFoldDB" id="A0A9D1EIX3"/>
<dbReference type="InterPro" id="IPR036291">
    <property type="entry name" value="NAD(P)-bd_dom_sf"/>
</dbReference>